<dbReference type="AlphaFoldDB" id="G0WGT0"/>
<gene>
    <name evidence="1" type="primary">NDAI0J01160</name>
    <name evidence="1" type="ordered locus">NDAI_0J01160</name>
</gene>
<evidence type="ECO:0000313" key="2">
    <source>
        <dbReference type="Proteomes" id="UP000000689"/>
    </source>
</evidence>
<dbReference type="EMBL" id="HE580276">
    <property type="protein sequence ID" value="CCD27008.1"/>
    <property type="molecule type" value="Genomic_DNA"/>
</dbReference>
<accession>G0WGT0</accession>
<dbReference type="RefSeq" id="XP_003672251.1">
    <property type="nucleotide sequence ID" value="XM_003672203.1"/>
</dbReference>
<keyword evidence="2" id="KW-1185">Reference proteome</keyword>
<organism evidence="1 2">
    <name type="scientific">Naumovozyma dairenensis (strain ATCC 10597 / BCRC 20456 / CBS 421 / NBRC 0211 / NRRL Y-12639)</name>
    <name type="common">Saccharomyces dairenensis</name>
    <dbReference type="NCBI Taxonomy" id="1071378"/>
    <lineage>
        <taxon>Eukaryota</taxon>
        <taxon>Fungi</taxon>
        <taxon>Dikarya</taxon>
        <taxon>Ascomycota</taxon>
        <taxon>Saccharomycotina</taxon>
        <taxon>Saccharomycetes</taxon>
        <taxon>Saccharomycetales</taxon>
        <taxon>Saccharomycetaceae</taxon>
        <taxon>Naumovozyma</taxon>
    </lineage>
</organism>
<evidence type="ECO:0000313" key="1">
    <source>
        <dbReference type="EMBL" id="CCD27008.1"/>
    </source>
</evidence>
<name>G0WGT0_NAUDC</name>
<reference evidence="1 2" key="1">
    <citation type="journal article" date="2011" name="Proc. Natl. Acad. Sci. U.S.A.">
        <title>Evolutionary erosion of yeast sex chromosomes by mating-type switching accidents.</title>
        <authorList>
            <person name="Gordon J.L."/>
            <person name="Armisen D."/>
            <person name="Proux-Wera E."/>
            <person name="Oheigeartaigh S.S."/>
            <person name="Byrne K.P."/>
            <person name="Wolfe K.H."/>
        </authorList>
    </citation>
    <scope>NUCLEOTIDE SEQUENCE [LARGE SCALE GENOMIC DNA]</scope>
    <source>
        <strain evidence="2">ATCC 10597 / BCRC 20456 / CBS 421 / NBRC 0211 / NRRL Y-12639</strain>
    </source>
</reference>
<dbReference type="HOGENOM" id="CLU_2942306_0_0_1"/>
<sequence>MLNTTDPGIDATSQLLKVQSVLLSKQVVFKDWGLFLNNCCFGIAVRFSKMNVLVQWTGLD</sequence>
<proteinExistence type="predicted"/>
<dbReference type="Proteomes" id="UP000000689">
    <property type="component" value="Chromosome 10"/>
</dbReference>
<protein>
    <submittedName>
        <fullName evidence="1">Uncharacterized protein</fullName>
    </submittedName>
</protein>
<dbReference type="KEGG" id="ndi:NDAI_0J01160"/>
<dbReference type="GeneID" id="11494188"/>